<reference evidence="2 4" key="1">
    <citation type="submission" date="2019-05" db="EMBL/GenBank/DDBJ databases">
        <title>Mumia sp. nov., isolated from the intestinal contents of plateau pika (Ochotona curzoniae) in the Qinghai-Tibet plateau of China.</title>
        <authorList>
            <person name="Tian Z."/>
        </authorList>
    </citation>
    <scope>NUCLEOTIDE SEQUENCE [LARGE SCALE GENOMIC DNA]</scope>
    <source>
        <strain evidence="4">527</strain>
        <strain evidence="2">Z527</strain>
    </source>
</reference>
<dbReference type="Pfam" id="PF00583">
    <property type="entry name" value="Acetyltransf_1"/>
    <property type="match status" value="1"/>
</dbReference>
<dbReference type="SUPFAM" id="SSF55729">
    <property type="entry name" value="Acyl-CoA N-acyltransferases (Nat)"/>
    <property type="match status" value="1"/>
</dbReference>
<evidence type="ECO:0000259" key="1">
    <source>
        <dbReference type="PROSITE" id="PS51186"/>
    </source>
</evidence>
<evidence type="ECO:0000313" key="4">
    <source>
        <dbReference type="Proteomes" id="UP000306740"/>
    </source>
</evidence>
<gene>
    <name evidence="3" type="ORF">FHE65_05260</name>
    <name evidence="2" type="ORF">FHE65_05630</name>
</gene>
<dbReference type="GO" id="GO:0016747">
    <property type="term" value="F:acyltransferase activity, transferring groups other than amino-acyl groups"/>
    <property type="evidence" value="ECO:0007669"/>
    <property type="project" value="InterPro"/>
</dbReference>
<dbReference type="PROSITE" id="PS51186">
    <property type="entry name" value="GNAT"/>
    <property type="match status" value="1"/>
</dbReference>
<sequence>MTAPSVGEGVRMQIVELTPDHAEDIVTWSYPEPDGCYDLTGMDPRHFTDLTHGFWALVDGERLIGYRCYGPTARVLGYDYVDDALDIGGGLRPELTGQGLGQTAIATGLAFGAENFAPRIFRVTVAEFNVRALKVVDSLGFLAVDKFESPADDRTYVVLVRDA</sequence>
<proteinExistence type="predicted"/>
<dbReference type="RefSeq" id="WP_139105433.1">
    <property type="nucleotide sequence ID" value="NZ_VDFR01000022.1"/>
</dbReference>
<name>A0A5C4MWB9_9ACTN</name>
<dbReference type="EMBL" id="VDFR01000022">
    <property type="protein sequence ID" value="TNC49685.1"/>
    <property type="molecule type" value="Genomic_DNA"/>
</dbReference>
<dbReference type="InterPro" id="IPR016181">
    <property type="entry name" value="Acyl_CoA_acyltransferase"/>
</dbReference>
<feature type="domain" description="N-acetyltransferase" evidence="1">
    <location>
        <begin position="12"/>
        <end position="163"/>
    </location>
</feature>
<dbReference type="Proteomes" id="UP000306740">
    <property type="component" value="Unassembled WGS sequence"/>
</dbReference>
<evidence type="ECO:0000313" key="2">
    <source>
        <dbReference type="EMBL" id="TNC49292.1"/>
    </source>
</evidence>
<evidence type="ECO:0000313" key="3">
    <source>
        <dbReference type="EMBL" id="TNC49685.1"/>
    </source>
</evidence>
<comment type="caution">
    <text evidence="2">The sequence shown here is derived from an EMBL/GenBank/DDBJ whole genome shotgun (WGS) entry which is preliminary data.</text>
</comment>
<dbReference type="InterPro" id="IPR000182">
    <property type="entry name" value="GNAT_dom"/>
</dbReference>
<keyword evidence="2" id="KW-0808">Transferase</keyword>
<organism evidence="2 4">
    <name type="scientific">Mumia zhuanghuii</name>
    <dbReference type="NCBI Taxonomy" id="2585211"/>
    <lineage>
        <taxon>Bacteria</taxon>
        <taxon>Bacillati</taxon>
        <taxon>Actinomycetota</taxon>
        <taxon>Actinomycetes</taxon>
        <taxon>Propionibacteriales</taxon>
        <taxon>Nocardioidaceae</taxon>
        <taxon>Mumia</taxon>
    </lineage>
</organism>
<dbReference type="Gene3D" id="3.40.630.30">
    <property type="match status" value="1"/>
</dbReference>
<dbReference type="OrthoDB" id="9814648at2"/>
<dbReference type="EMBL" id="VDFR01000026">
    <property type="protein sequence ID" value="TNC49292.1"/>
    <property type="molecule type" value="Genomic_DNA"/>
</dbReference>
<accession>A0A5C4MWB9</accession>
<dbReference type="AlphaFoldDB" id="A0A5C4MWB9"/>
<protein>
    <submittedName>
        <fullName evidence="2">GNAT family N-acetyltransferase</fullName>
    </submittedName>
</protein>